<proteinExistence type="predicted"/>
<keyword evidence="1" id="KW-1133">Transmembrane helix</keyword>
<keyword evidence="1" id="KW-0472">Membrane</keyword>
<accession>G8TX73</accession>
<dbReference type="EMBL" id="CP003179">
    <property type="protein sequence ID" value="AEW06075.1"/>
    <property type="molecule type" value="Genomic_DNA"/>
</dbReference>
<evidence type="ECO:0000313" key="2">
    <source>
        <dbReference type="EMBL" id="AEW06075.1"/>
    </source>
</evidence>
<dbReference type="STRING" id="679936.Sulac_2613"/>
<dbReference type="HOGENOM" id="CLU_2792460_0_0_9"/>
<evidence type="ECO:0000313" key="3">
    <source>
        <dbReference type="Proteomes" id="UP000005439"/>
    </source>
</evidence>
<dbReference type="Proteomes" id="UP000005439">
    <property type="component" value="Chromosome"/>
</dbReference>
<organism evidence="2 3">
    <name type="scientific">Sulfobacillus acidophilus (strain ATCC 700253 / DSM 10332 / NAL)</name>
    <dbReference type="NCBI Taxonomy" id="679936"/>
    <lineage>
        <taxon>Bacteria</taxon>
        <taxon>Bacillati</taxon>
        <taxon>Bacillota</taxon>
        <taxon>Clostridia</taxon>
        <taxon>Eubacteriales</taxon>
        <taxon>Clostridiales Family XVII. Incertae Sedis</taxon>
        <taxon>Sulfobacillus</taxon>
    </lineage>
</organism>
<dbReference type="PATRIC" id="fig|679936.5.peg.2704"/>
<reference evidence="3" key="1">
    <citation type="submission" date="2011-12" db="EMBL/GenBank/DDBJ databases">
        <title>The complete genome of chromosome of Sulfobacillus acidophilus DSM 10332.</title>
        <authorList>
            <person name="Lucas S."/>
            <person name="Han J."/>
            <person name="Lapidus A."/>
            <person name="Bruce D."/>
            <person name="Goodwin L."/>
            <person name="Pitluck S."/>
            <person name="Peters L."/>
            <person name="Kyrpides N."/>
            <person name="Mavromatis K."/>
            <person name="Ivanova N."/>
            <person name="Mikhailova N."/>
            <person name="Chertkov O."/>
            <person name="Saunders E."/>
            <person name="Detter J.C."/>
            <person name="Tapia R."/>
            <person name="Han C."/>
            <person name="Land M."/>
            <person name="Hauser L."/>
            <person name="Markowitz V."/>
            <person name="Cheng J.-F."/>
            <person name="Hugenholtz P."/>
            <person name="Woyke T."/>
            <person name="Wu D."/>
            <person name="Pukall R."/>
            <person name="Gehrich-Schroeter G."/>
            <person name="Schneider S."/>
            <person name="Klenk H.-P."/>
            <person name="Eisen J.A."/>
        </authorList>
    </citation>
    <scope>NUCLEOTIDE SEQUENCE [LARGE SCALE GENOMIC DNA]</scope>
    <source>
        <strain evidence="3">ATCC 700253 / DSM 10332 / NAL</strain>
    </source>
</reference>
<keyword evidence="1" id="KW-0812">Transmembrane</keyword>
<sequence>MPNPHDKSPTQGFDRGYGAIGALLLGLLFLSIKSQSAGLIALVLLTVMLWVSVGAAMLISRFNQGRWE</sequence>
<evidence type="ECO:0000256" key="1">
    <source>
        <dbReference type="SAM" id="Phobius"/>
    </source>
</evidence>
<name>G8TX73_SULAD</name>
<feature type="transmembrane region" description="Helical" evidence="1">
    <location>
        <begin position="38"/>
        <end position="59"/>
    </location>
</feature>
<feature type="transmembrane region" description="Helical" evidence="1">
    <location>
        <begin position="12"/>
        <end position="32"/>
    </location>
</feature>
<reference evidence="2 3" key="2">
    <citation type="journal article" date="2012" name="Stand. Genomic Sci.">
        <title>Complete genome sequence of the moderately thermophilic mineral-sulfide-oxidizing firmicute Sulfobacillus acidophilus type strain (NAL(T)).</title>
        <authorList>
            <person name="Anderson I."/>
            <person name="Chertkov O."/>
            <person name="Chen A."/>
            <person name="Saunders E."/>
            <person name="Lapidus A."/>
            <person name="Nolan M."/>
            <person name="Lucas S."/>
            <person name="Hammon N."/>
            <person name="Deshpande S."/>
            <person name="Cheng J.F."/>
            <person name="Han C."/>
            <person name="Tapia R."/>
            <person name="Goodwin L.A."/>
            <person name="Pitluck S."/>
            <person name="Liolios K."/>
            <person name="Pagani I."/>
            <person name="Ivanova N."/>
            <person name="Mikhailova N."/>
            <person name="Pati A."/>
            <person name="Palaniappan K."/>
            <person name="Land M."/>
            <person name="Pan C."/>
            <person name="Rohde M."/>
            <person name="Pukall R."/>
            <person name="Goker M."/>
            <person name="Detter J.C."/>
            <person name="Woyke T."/>
            <person name="Bristow J."/>
            <person name="Eisen J.A."/>
            <person name="Markowitz V."/>
            <person name="Hugenholtz P."/>
            <person name="Kyrpides N.C."/>
            <person name="Klenk H.P."/>
            <person name="Mavromatis K."/>
        </authorList>
    </citation>
    <scope>NUCLEOTIDE SEQUENCE [LARGE SCALE GENOMIC DNA]</scope>
    <source>
        <strain evidence="3">ATCC 700253 / DSM 10332 / NAL</strain>
    </source>
</reference>
<protein>
    <submittedName>
        <fullName evidence="2">Uncharacterized protein</fullName>
    </submittedName>
</protein>
<keyword evidence="3" id="KW-1185">Reference proteome</keyword>
<dbReference type="KEGG" id="sap:Sulac_2613"/>
<dbReference type="AlphaFoldDB" id="G8TX73"/>
<gene>
    <name evidence="2" type="ordered locus">Sulac_2613</name>
</gene>